<evidence type="ECO:0000256" key="1">
    <source>
        <dbReference type="ARBA" id="ARBA00008791"/>
    </source>
</evidence>
<dbReference type="SUPFAM" id="SSF52402">
    <property type="entry name" value="Adenine nucleotide alpha hydrolases-like"/>
    <property type="match status" value="2"/>
</dbReference>
<feature type="region of interest" description="Disordered" evidence="2">
    <location>
        <begin position="1"/>
        <end position="28"/>
    </location>
</feature>
<evidence type="ECO:0000313" key="4">
    <source>
        <dbReference type="EMBL" id="OAX63945.1"/>
    </source>
</evidence>
<evidence type="ECO:0000259" key="3">
    <source>
        <dbReference type="Pfam" id="PF00582"/>
    </source>
</evidence>
<dbReference type="PANTHER" id="PTHR46268:SF6">
    <property type="entry name" value="UNIVERSAL STRESS PROTEIN UP12"/>
    <property type="match status" value="1"/>
</dbReference>
<sequence length="344" mass="36416">MEMTENNGVRQDGGSFGREAVAQRASSPSAEELRGEIVVGIDGSEQSFGALTWAVAEAERRGAAVRLVTAYSLPVFTGSGFDAGYSVVDEKALEDGVAQILDEARSRVSDAQVELRATVETGDASTILVDFSEHAELVVVGSRTARGFMGRLLGTVSTSLPARAHCPVVVVPLPWAQQAGKDPQVLAPSQRVVVGSDGSDQARIAILEAAEQAQRYGVGLTLVNALAPYTGALSWVPAAVDFEAIYREVADLQEKAKAWIHEYYPDLTVDAELIDGSPVEVLLEAGQKADLTVVGTRGRGGLRGIILGSVSQGVLHSSDRPVMIVPDREDPRLEQAPEASVVWG</sequence>
<dbReference type="PRINTS" id="PR01438">
    <property type="entry name" value="UNVRSLSTRESS"/>
</dbReference>
<dbReference type="InterPro" id="IPR006015">
    <property type="entry name" value="Universal_stress_UspA"/>
</dbReference>
<proteinExistence type="inferred from homology"/>
<feature type="domain" description="UspA" evidence="3">
    <location>
        <begin position="190"/>
        <end position="326"/>
    </location>
</feature>
<reference evidence="4 5" key="1">
    <citation type="submission" date="2016-04" db="EMBL/GenBank/DDBJ databases">
        <title>Identification of putative biosynthetic pathways for the production of bioactive secondary metabolites by the marine actinomycete Kocuria kristinae RUTW2-3.</title>
        <authorList>
            <person name="Waterworth S.C."/>
            <person name="Walmsley T.A."/>
            <person name="Matongo T."/>
            <person name="Davies-Coleman M.T."/>
            <person name="Dorrington R.A."/>
        </authorList>
    </citation>
    <scope>NUCLEOTIDE SEQUENCE [LARGE SCALE GENOMIC DNA]</scope>
    <source>
        <strain evidence="4 5">RUTW4-5</strain>
    </source>
</reference>
<evidence type="ECO:0000313" key="5">
    <source>
        <dbReference type="Proteomes" id="UP000092021"/>
    </source>
</evidence>
<dbReference type="EMBL" id="LWGZ01000311">
    <property type="protein sequence ID" value="OAX63945.1"/>
    <property type="molecule type" value="Genomic_DNA"/>
</dbReference>
<evidence type="ECO:0000256" key="2">
    <source>
        <dbReference type="SAM" id="MobiDB-lite"/>
    </source>
</evidence>
<organism evidence="4 5">
    <name type="scientific">Rothia kristinae</name>
    <dbReference type="NCBI Taxonomy" id="37923"/>
    <lineage>
        <taxon>Bacteria</taxon>
        <taxon>Bacillati</taxon>
        <taxon>Actinomycetota</taxon>
        <taxon>Actinomycetes</taxon>
        <taxon>Micrococcales</taxon>
        <taxon>Micrococcaceae</taxon>
        <taxon>Rothia</taxon>
    </lineage>
</organism>
<dbReference type="Proteomes" id="UP000092021">
    <property type="component" value="Unassembled WGS sequence"/>
</dbReference>
<dbReference type="AlphaFoldDB" id="A0A657IVH8"/>
<dbReference type="Pfam" id="PF00582">
    <property type="entry name" value="Usp"/>
    <property type="match status" value="2"/>
</dbReference>
<feature type="domain" description="UspA" evidence="3">
    <location>
        <begin position="37"/>
        <end position="172"/>
    </location>
</feature>
<protein>
    <recommendedName>
        <fullName evidence="3">UspA domain-containing protein</fullName>
    </recommendedName>
</protein>
<dbReference type="PANTHER" id="PTHR46268">
    <property type="entry name" value="STRESS RESPONSE PROTEIN NHAX"/>
    <property type="match status" value="1"/>
</dbReference>
<accession>A0A657IVH8</accession>
<comment type="caution">
    <text evidence="4">The sequence shown here is derived from an EMBL/GenBank/DDBJ whole genome shotgun (WGS) entry which is preliminary data.</text>
</comment>
<comment type="similarity">
    <text evidence="1">Belongs to the universal stress protein A family.</text>
</comment>
<name>A0A657IVH8_9MICC</name>
<dbReference type="Gene3D" id="3.40.50.620">
    <property type="entry name" value="HUPs"/>
    <property type="match status" value="2"/>
</dbReference>
<dbReference type="InterPro" id="IPR014729">
    <property type="entry name" value="Rossmann-like_a/b/a_fold"/>
</dbReference>
<dbReference type="InterPro" id="IPR006016">
    <property type="entry name" value="UspA"/>
</dbReference>
<gene>
    <name evidence="4" type="ORF">A5N15_03485</name>
</gene>